<evidence type="ECO:0000313" key="7">
    <source>
        <dbReference type="Proteomes" id="UP001634393"/>
    </source>
</evidence>
<keyword evidence="7" id="KW-1185">Reference proteome</keyword>
<feature type="domain" description="Terpene synthase metal-binding" evidence="5">
    <location>
        <begin position="39"/>
        <end position="109"/>
    </location>
</feature>
<dbReference type="InterPro" id="IPR050148">
    <property type="entry name" value="Terpene_synthase-like"/>
</dbReference>
<dbReference type="Gene3D" id="1.10.600.10">
    <property type="entry name" value="Farnesyl Diphosphate Synthase"/>
    <property type="match status" value="1"/>
</dbReference>
<dbReference type="Proteomes" id="UP001634393">
    <property type="component" value="Unassembled WGS sequence"/>
</dbReference>
<dbReference type="GO" id="GO:0016829">
    <property type="term" value="F:lyase activity"/>
    <property type="evidence" value="ECO:0007669"/>
    <property type="project" value="UniProtKB-KW"/>
</dbReference>
<dbReference type="InterPro" id="IPR005630">
    <property type="entry name" value="Terpene_synthase_metal-bd"/>
</dbReference>
<name>A0ABD3UBK5_9LAMI</name>
<keyword evidence="4" id="KW-0456">Lyase</keyword>
<dbReference type="PANTHER" id="PTHR31225">
    <property type="entry name" value="OS04G0344100 PROTEIN-RELATED"/>
    <property type="match status" value="1"/>
</dbReference>
<organism evidence="6 7">
    <name type="scientific">Penstemon smallii</name>
    <dbReference type="NCBI Taxonomy" id="265156"/>
    <lineage>
        <taxon>Eukaryota</taxon>
        <taxon>Viridiplantae</taxon>
        <taxon>Streptophyta</taxon>
        <taxon>Embryophyta</taxon>
        <taxon>Tracheophyta</taxon>
        <taxon>Spermatophyta</taxon>
        <taxon>Magnoliopsida</taxon>
        <taxon>eudicotyledons</taxon>
        <taxon>Gunneridae</taxon>
        <taxon>Pentapetalae</taxon>
        <taxon>asterids</taxon>
        <taxon>lamiids</taxon>
        <taxon>Lamiales</taxon>
        <taxon>Plantaginaceae</taxon>
        <taxon>Cheloneae</taxon>
        <taxon>Penstemon</taxon>
    </lineage>
</organism>
<comment type="cofactor">
    <cofactor evidence="1">
        <name>Mg(2+)</name>
        <dbReference type="ChEBI" id="CHEBI:18420"/>
    </cofactor>
</comment>
<evidence type="ECO:0000256" key="2">
    <source>
        <dbReference type="ARBA" id="ARBA00004721"/>
    </source>
</evidence>
<dbReference type="AlphaFoldDB" id="A0ABD3UBK5"/>
<dbReference type="Pfam" id="PF03936">
    <property type="entry name" value="Terpene_synth_C"/>
    <property type="match status" value="1"/>
</dbReference>
<evidence type="ECO:0000256" key="4">
    <source>
        <dbReference type="ARBA" id="ARBA00023239"/>
    </source>
</evidence>
<proteinExistence type="predicted"/>
<protein>
    <recommendedName>
        <fullName evidence="5">Terpene synthase metal-binding domain-containing protein</fullName>
    </recommendedName>
</protein>
<accession>A0ABD3UBK5</accession>
<gene>
    <name evidence="6" type="ORF">ACJIZ3_003065</name>
</gene>
<evidence type="ECO:0000256" key="3">
    <source>
        <dbReference type="ARBA" id="ARBA00022723"/>
    </source>
</evidence>
<evidence type="ECO:0000259" key="5">
    <source>
        <dbReference type="Pfam" id="PF03936"/>
    </source>
</evidence>
<dbReference type="PANTHER" id="PTHR31225:SF221">
    <property type="entry name" value="(-)-GERMACRENE D SYNTHASE"/>
    <property type="match status" value="1"/>
</dbReference>
<dbReference type="SUPFAM" id="SSF48576">
    <property type="entry name" value="Terpenoid synthases"/>
    <property type="match status" value="1"/>
</dbReference>
<dbReference type="EMBL" id="JBJXBP010000002">
    <property type="protein sequence ID" value="KAL3845662.1"/>
    <property type="molecule type" value="Genomic_DNA"/>
</dbReference>
<comment type="pathway">
    <text evidence="2">Secondary metabolite biosynthesis; terpenoid biosynthesis.</text>
</comment>
<comment type="caution">
    <text evidence="6">The sequence shown here is derived from an EMBL/GenBank/DDBJ whole genome shotgun (WGS) entry which is preliminary data.</text>
</comment>
<keyword evidence="3" id="KW-0479">Metal-binding</keyword>
<evidence type="ECO:0000256" key="1">
    <source>
        <dbReference type="ARBA" id="ARBA00001946"/>
    </source>
</evidence>
<dbReference type="GO" id="GO:0046872">
    <property type="term" value="F:metal ion binding"/>
    <property type="evidence" value="ECO:0007669"/>
    <property type="project" value="UniProtKB-KW"/>
</dbReference>
<reference evidence="6 7" key="1">
    <citation type="submission" date="2024-12" db="EMBL/GenBank/DDBJ databases">
        <title>The unique morphological basis and parallel evolutionary history of personate flowers in Penstemon.</title>
        <authorList>
            <person name="Depatie T.H."/>
            <person name="Wessinger C.A."/>
        </authorList>
    </citation>
    <scope>NUCLEOTIDE SEQUENCE [LARGE SCALE GENOMIC DNA]</scope>
    <source>
        <strain evidence="6">WTNN_2</strain>
        <tissue evidence="6">Leaf</tissue>
    </source>
</reference>
<dbReference type="InterPro" id="IPR008949">
    <property type="entry name" value="Isoprenoid_synthase_dom_sf"/>
</dbReference>
<sequence>MYEEEGSHDEILLNFAKLDFNLLQRKHQKELCDITRWWKALDFENKLPFARNKVVECYFWIMAVYFEPQYDVARRFLTKLITLLSVTDDIYDVEGTLNELQLYTDAIQMYISVSFFFIPWYS</sequence>
<evidence type="ECO:0000313" key="6">
    <source>
        <dbReference type="EMBL" id="KAL3845662.1"/>
    </source>
</evidence>